<dbReference type="AlphaFoldDB" id="A0A224Z2D5"/>
<feature type="region of interest" description="Disordered" evidence="2">
    <location>
        <begin position="820"/>
        <end position="878"/>
    </location>
</feature>
<dbReference type="InterPro" id="IPR011009">
    <property type="entry name" value="Kinase-like_dom_sf"/>
</dbReference>
<comment type="similarity">
    <text evidence="1">Belongs to the protein kinase superfamily.</text>
</comment>
<keyword evidence="4" id="KW-0808">Transferase</keyword>
<feature type="compositionally biased region" description="Polar residues" evidence="2">
    <location>
        <begin position="843"/>
        <end position="863"/>
    </location>
</feature>
<proteinExistence type="inferred from homology"/>
<dbReference type="GO" id="GO:0005524">
    <property type="term" value="F:ATP binding"/>
    <property type="evidence" value="ECO:0007669"/>
    <property type="project" value="InterPro"/>
</dbReference>
<dbReference type="CDD" id="cd14011">
    <property type="entry name" value="PK_SCY1_like"/>
    <property type="match status" value="1"/>
</dbReference>
<dbReference type="SMART" id="SM00220">
    <property type="entry name" value="S_TKc"/>
    <property type="match status" value="1"/>
</dbReference>
<reference evidence="4" key="1">
    <citation type="journal article" date="2017" name="Parasit. Vectors">
        <title>Sialotranscriptomics of Rhipicephalus zambeziensis reveals intricate expression profiles of secretory proteins and suggests tight temporal transcriptional regulation during blood-feeding.</title>
        <authorList>
            <person name="de Castro M.H."/>
            <person name="de Klerk D."/>
            <person name="Pienaar R."/>
            <person name="Rees D.J.G."/>
            <person name="Mans B.J."/>
        </authorList>
    </citation>
    <scope>NUCLEOTIDE SEQUENCE</scope>
    <source>
        <tissue evidence="4">Salivary glands</tissue>
    </source>
</reference>
<evidence type="ECO:0000256" key="1">
    <source>
        <dbReference type="ARBA" id="ARBA00038349"/>
    </source>
</evidence>
<dbReference type="Gene3D" id="1.25.10.10">
    <property type="entry name" value="Leucine-rich Repeat Variant"/>
    <property type="match status" value="1"/>
</dbReference>
<evidence type="ECO:0000256" key="2">
    <source>
        <dbReference type="SAM" id="MobiDB-lite"/>
    </source>
</evidence>
<feature type="region of interest" description="Disordered" evidence="2">
    <location>
        <begin position="727"/>
        <end position="769"/>
    </location>
</feature>
<dbReference type="FunFam" id="1.25.10.10:FF:000189">
    <property type="entry name" value="SCY1-like pseudokinase 2"/>
    <property type="match status" value="1"/>
</dbReference>
<dbReference type="PANTHER" id="PTHR12984:SF6">
    <property type="entry name" value="SCY1-LIKE PROTEIN 2"/>
    <property type="match status" value="1"/>
</dbReference>
<dbReference type="InterPro" id="IPR011989">
    <property type="entry name" value="ARM-like"/>
</dbReference>
<feature type="domain" description="Protein kinase" evidence="3">
    <location>
        <begin position="27"/>
        <end position="321"/>
    </location>
</feature>
<organism evidence="4">
    <name type="scientific">Rhipicephalus zambeziensis</name>
    <dbReference type="NCBI Taxonomy" id="60191"/>
    <lineage>
        <taxon>Eukaryota</taxon>
        <taxon>Metazoa</taxon>
        <taxon>Ecdysozoa</taxon>
        <taxon>Arthropoda</taxon>
        <taxon>Chelicerata</taxon>
        <taxon>Arachnida</taxon>
        <taxon>Acari</taxon>
        <taxon>Parasitiformes</taxon>
        <taxon>Ixodida</taxon>
        <taxon>Ixodoidea</taxon>
        <taxon>Ixodidae</taxon>
        <taxon>Rhipicephalinae</taxon>
        <taxon>Rhipicephalus</taxon>
        <taxon>Rhipicephalus</taxon>
    </lineage>
</organism>
<evidence type="ECO:0000313" key="4">
    <source>
        <dbReference type="EMBL" id="MAA22119.1"/>
    </source>
</evidence>
<dbReference type="GO" id="GO:0004672">
    <property type="term" value="F:protein kinase activity"/>
    <property type="evidence" value="ECO:0007669"/>
    <property type="project" value="InterPro"/>
</dbReference>
<dbReference type="PANTHER" id="PTHR12984">
    <property type="entry name" value="SCY1-RELATED S/T PROTEIN KINASE-LIKE"/>
    <property type="match status" value="1"/>
</dbReference>
<dbReference type="SUPFAM" id="SSF56112">
    <property type="entry name" value="Protein kinase-like (PK-like)"/>
    <property type="match status" value="1"/>
</dbReference>
<feature type="compositionally biased region" description="Polar residues" evidence="2">
    <location>
        <begin position="655"/>
        <end position="664"/>
    </location>
</feature>
<dbReference type="PROSITE" id="PS50011">
    <property type="entry name" value="PROTEIN_KINASE_DOM"/>
    <property type="match status" value="1"/>
</dbReference>
<dbReference type="Gene3D" id="1.10.510.10">
    <property type="entry name" value="Transferase(Phosphotransferase) domain 1"/>
    <property type="match status" value="1"/>
</dbReference>
<dbReference type="InterPro" id="IPR051177">
    <property type="entry name" value="CIK-Related_Protein"/>
</dbReference>
<keyword evidence="4" id="KW-0418">Kinase</keyword>
<dbReference type="EMBL" id="GFPF01010973">
    <property type="protein sequence ID" value="MAA22119.1"/>
    <property type="molecule type" value="Transcribed_RNA"/>
</dbReference>
<dbReference type="FunFam" id="3.30.200.20:FF:000179">
    <property type="entry name" value="SCY1 like pseudokinase 2"/>
    <property type="match status" value="1"/>
</dbReference>
<dbReference type="InterPro" id="IPR000719">
    <property type="entry name" value="Prot_kinase_dom"/>
</dbReference>
<feature type="compositionally biased region" description="Basic and acidic residues" evidence="2">
    <location>
        <begin position="869"/>
        <end position="878"/>
    </location>
</feature>
<protein>
    <submittedName>
        <fullName evidence="4">Protein kinase</fullName>
    </submittedName>
</protein>
<feature type="region of interest" description="Disordered" evidence="2">
    <location>
        <begin position="655"/>
        <end position="714"/>
    </location>
</feature>
<dbReference type="Gene3D" id="3.30.200.20">
    <property type="entry name" value="Phosphorylase Kinase, domain 1"/>
    <property type="match status" value="1"/>
</dbReference>
<accession>A0A224Z2D5</accession>
<dbReference type="Pfam" id="PF00069">
    <property type="entry name" value="Pkinase"/>
    <property type="match status" value="1"/>
</dbReference>
<feature type="compositionally biased region" description="Low complexity" evidence="2">
    <location>
        <begin position="731"/>
        <end position="749"/>
    </location>
</feature>
<dbReference type="InterPro" id="IPR016024">
    <property type="entry name" value="ARM-type_fold"/>
</dbReference>
<feature type="compositionally biased region" description="Basic and acidic residues" evidence="2">
    <location>
        <begin position="676"/>
        <end position="688"/>
    </location>
</feature>
<evidence type="ECO:0000259" key="3">
    <source>
        <dbReference type="PROSITE" id="PS50011"/>
    </source>
</evidence>
<dbReference type="SUPFAM" id="SSF48371">
    <property type="entry name" value="ARM repeat"/>
    <property type="match status" value="1"/>
</dbReference>
<name>A0A224Z2D5_9ACAR</name>
<sequence length="878" mass="97223">MDVFNRLRSTVSNLSTVLPGNPVTREYEIIKHVGSAGPGLLWKIFQATKRSTKEEAAVFVLEKKQLDRYSKRDREHVMELLKQGVAQLTRLRHPSILTVQHPMEESRESLAFATEPAFCSLANILGETENMPVPPPPELKDYQLFDVEIKYGFLQVSEGLAFLHNDVKRLHRNLCPQSIVVNKKGAWKIAGFDFSIGANNPQDPQPSYRSLNLEPDLPPLAQPNLNYLAPECVLADSNDTASDMFSLGILVYAVYNKGSTLYDANSSVASLKQCINKHLKHLSSGRLNALPEDAKEHVRMLLSVTPDIRPDAHQFSKLKFLEDVGVKTLQYLDSLYQWDNLQKSHVYKGLPQVLAQMPKRVALHRVLPCLVKEYANADMVPFVLPSVLLIAEQATKEEFCSVILPDLVPIFRLREPVQILLIFMQKMELLLTKCPPDDIKNHVLPMIYGALESDAQQIQELCLNIIPDFAHLVDYPSMKNALLPRIKRLCLQTSFLSVRVNCLVCLGKLLEHLDKWLVLDEILPVLPEIRSKEPAVLMGILGIYKLAMSHKKLGLTKDVMACKVIPFLMPLTIENGLTLNQFQAIMGVVKEMIAAVETEHRAKLEQLNSIKQEQSAAMEMTNPNEIVPGLTLSTKANSTTSNVYDDLGISNFSAQSPNASASKSPTHKLKQQSLSMEEKQRLAREQEFQQRIQTQPSLIPAKPAPTQPAHKPKDLTSTLINSNLASLNIRSPTGSNPFSGSPGFGTSPNYASSPAGDFSSAGMSPAMPQWGFQGAQQAAAPPMATPARFAMTPQPLNRQPQPQQQQQMNTSAFDNLLPRLGSGPPMGAPRPTLSQMGPPAINNFGNFVSAQPPVQNSTPSFTTPAKPLSKSEMDDFLS</sequence>